<dbReference type="PANTHER" id="PTHR28580:SF1">
    <property type="entry name" value="GENERAL TRANSCRIPTION FACTOR IIH SUBUNIT 5"/>
    <property type="match status" value="1"/>
</dbReference>
<dbReference type="InterPro" id="IPR035935">
    <property type="entry name" value="TFB5-like_sf"/>
</dbReference>
<keyword evidence="4 8" id="KW-0805">Transcription regulation</keyword>
<dbReference type="GO" id="GO:0000439">
    <property type="term" value="C:transcription factor TFIIH core complex"/>
    <property type="evidence" value="ECO:0007669"/>
    <property type="project" value="UniProtKB-UniRule"/>
</dbReference>
<reference evidence="9 10" key="1">
    <citation type="submission" date="2015-11" db="EMBL/GenBank/DDBJ databases">
        <title>Genomes and virulence difference between two physiological races of Phytophthora nicotianae.</title>
        <authorList>
            <person name="Liu H."/>
            <person name="Ma X."/>
            <person name="Yu H."/>
            <person name="Fang D."/>
            <person name="Li Y."/>
            <person name="Wang X."/>
            <person name="Wang W."/>
            <person name="Dong Y."/>
            <person name="Xiao B."/>
        </authorList>
    </citation>
    <scope>NUCLEOTIDE SEQUENCE [LARGE SCALE GENOMIC DNA]</scope>
    <source>
        <strain evidence="10">race 0</strain>
    </source>
</reference>
<dbReference type="GO" id="GO:0006294">
    <property type="term" value="P:nucleotide-excision repair, preincision complex assembly"/>
    <property type="evidence" value="ECO:0007669"/>
    <property type="project" value="TreeGrafter"/>
</dbReference>
<evidence type="ECO:0000256" key="1">
    <source>
        <dbReference type="ARBA" id="ARBA00004123"/>
    </source>
</evidence>
<dbReference type="Pfam" id="PF06331">
    <property type="entry name" value="Tfb5"/>
    <property type="match status" value="1"/>
</dbReference>
<name>A0A0W8CAN2_PHYNI</name>
<comment type="function">
    <text evidence="8">In NER, TFIIH acts by opening DNA around the lesion to allow the excision of the damaged oligonucleotide and its replacement by a new DNA fragment. In transcription, TFIIH has an essential role in transcription initiation. When the pre-initiation complex (PIC) has been established, TFIIH is required for promoter opening and promoter escape.</text>
</comment>
<comment type="caution">
    <text evidence="9">The sequence shown here is derived from an EMBL/GenBank/DDBJ whole genome shotgun (WGS) entry which is preliminary data.</text>
</comment>
<comment type="subunit">
    <text evidence="8">Component of the 7-subunit TFIIH core complex.</text>
</comment>
<dbReference type="STRING" id="4790.A0A0W8CAN2"/>
<evidence type="ECO:0000256" key="6">
    <source>
        <dbReference type="ARBA" id="ARBA00023204"/>
    </source>
</evidence>
<evidence type="ECO:0000256" key="3">
    <source>
        <dbReference type="ARBA" id="ARBA00022763"/>
    </source>
</evidence>
<dbReference type="EMBL" id="LNFO01004338">
    <property type="protein sequence ID" value="KUF81121.1"/>
    <property type="molecule type" value="Genomic_DNA"/>
</dbReference>
<evidence type="ECO:0000256" key="2">
    <source>
        <dbReference type="ARBA" id="ARBA00007470"/>
    </source>
</evidence>
<keyword evidence="7 8" id="KW-0539">Nucleus</keyword>
<dbReference type="Proteomes" id="UP000052943">
    <property type="component" value="Unassembled WGS sequence"/>
</dbReference>
<protein>
    <recommendedName>
        <fullName evidence="8">General transcription and DNA repair factor IIH subunit TFB5</fullName>
    </recommendedName>
</protein>
<dbReference type="AlphaFoldDB" id="A0A0W8CAN2"/>
<dbReference type="SUPFAM" id="SSF142897">
    <property type="entry name" value="TFB5-like"/>
    <property type="match status" value="1"/>
</dbReference>
<comment type="subcellular location">
    <subcellularLocation>
        <location evidence="1 8">Nucleus</location>
    </subcellularLocation>
</comment>
<keyword evidence="5 8" id="KW-0804">Transcription</keyword>
<dbReference type="GO" id="GO:0006367">
    <property type="term" value="P:transcription initiation at RNA polymerase II promoter"/>
    <property type="evidence" value="ECO:0007669"/>
    <property type="project" value="UniProtKB-UniRule"/>
</dbReference>
<dbReference type="PANTHER" id="PTHR28580">
    <property type="entry name" value="GENERAL TRANSCRIPTION FACTOR IIH SUBUNIT 5"/>
    <property type="match status" value="1"/>
</dbReference>
<evidence type="ECO:0000256" key="8">
    <source>
        <dbReference type="RuleBase" id="RU368032"/>
    </source>
</evidence>
<accession>A0A0W8CAN2</accession>
<evidence type="ECO:0000256" key="7">
    <source>
        <dbReference type="ARBA" id="ARBA00023242"/>
    </source>
</evidence>
<proteinExistence type="inferred from homology"/>
<gene>
    <name evidence="9" type="ORF">AM587_10002277</name>
</gene>
<evidence type="ECO:0000256" key="4">
    <source>
        <dbReference type="ARBA" id="ARBA00023015"/>
    </source>
</evidence>
<evidence type="ECO:0000313" key="10">
    <source>
        <dbReference type="Proteomes" id="UP000052943"/>
    </source>
</evidence>
<comment type="similarity">
    <text evidence="2 8">Belongs to the TFB5 family.</text>
</comment>
<evidence type="ECO:0000313" key="9">
    <source>
        <dbReference type="EMBL" id="KUF81121.1"/>
    </source>
</evidence>
<sequence>MPKRVSWEERATNVDAAAADAVLETLKTFDIDKSQTMACTICPEAEHKMRYRLLVCSCQACCEATTLECAWRGKIVTDPATKQYLLHLNETAVQQRFVIEDLDDTHLFIVPDPKVIAFIEKKMDEWNEKNTYQPPTQ</sequence>
<dbReference type="InterPro" id="IPR009400">
    <property type="entry name" value="TFIIH_TTDA/Tfb5"/>
</dbReference>
<organism evidence="9 10">
    <name type="scientific">Phytophthora nicotianae</name>
    <name type="common">Potato buckeye rot agent</name>
    <name type="synonym">Phytophthora parasitica</name>
    <dbReference type="NCBI Taxonomy" id="4792"/>
    <lineage>
        <taxon>Eukaryota</taxon>
        <taxon>Sar</taxon>
        <taxon>Stramenopiles</taxon>
        <taxon>Oomycota</taxon>
        <taxon>Peronosporomycetes</taxon>
        <taxon>Peronosporales</taxon>
        <taxon>Peronosporaceae</taxon>
        <taxon>Phytophthora</taxon>
    </lineage>
</organism>
<dbReference type="Gene3D" id="3.30.70.1220">
    <property type="entry name" value="TFB5-like"/>
    <property type="match status" value="1"/>
</dbReference>
<dbReference type="GO" id="GO:0005675">
    <property type="term" value="C:transcription factor TFIIH holo complex"/>
    <property type="evidence" value="ECO:0007669"/>
    <property type="project" value="TreeGrafter"/>
</dbReference>
<dbReference type="OrthoDB" id="354at2759"/>
<keyword evidence="3 8" id="KW-0227">DNA damage</keyword>
<evidence type="ECO:0000256" key="5">
    <source>
        <dbReference type="ARBA" id="ARBA00023163"/>
    </source>
</evidence>
<dbReference type="SMART" id="SM01395">
    <property type="entry name" value="Tbf5"/>
    <property type="match status" value="1"/>
</dbReference>
<keyword evidence="6 8" id="KW-0234">DNA repair</keyword>